<dbReference type="Proteomes" id="UP000198757">
    <property type="component" value="Unassembled WGS sequence"/>
</dbReference>
<dbReference type="PANTHER" id="PTHR39624:SF2">
    <property type="entry name" value="OSMC-LIKE PROTEIN"/>
    <property type="match status" value="1"/>
</dbReference>
<dbReference type="Gene3D" id="3.30.300.20">
    <property type="match status" value="1"/>
</dbReference>
<protein>
    <submittedName>
        <fullName evidence="2">Putative redox protein</fullName>
    </submittedName>
</protein>
<dbReference type="EMBL" id="FMZO01000011">
    <property type="protein sequence ID" value="SDD61488.1"/>
    <property type="molecule type" value="Genomic_DNA"/>
</dbReference>
<organism evidence="2 3">
    <name type="scientific">Niabella drilacis (strain DSM 25811 / CCM 8410 / CCUG 62505 / LMG 26954 / E90)</name>
    <dbReference type="NCBI Taxonomy" id="1285928"/>
    <lineage>
        <taxon>Bacteria</taxon>
        <taxon>Pseudomonadati</taxon>
        <taxon>Bacteroidota</taxon>
        <taxon>Chitinophagia</taxon>
        <taxon>Chitinophagales</taxon>
        <taxon>Chitinophagaceae</taxon>
        <taxon>Niabella</taxon>
    </lineage>
</organism>
<evidence type="ECO:0000313" key="3">
    <source>
        <dbReference type="Proteomes" id="UP000198757"/>
    </source>
</evidence>
<keyword evidence="3" id="KW-1185">Reference proteome</keyword>
<sequence>MKYKFEKPVNAAIGTGKYQCSISWRNGDFTADEPVSQGGQDSGPDPYTLLLSSLASCTLITLRMYIDRKGWEIPEIRVNTNLYSEIKEGSIVTVIDRDLYFPQSVPDDQKLRLQEIAKACPISKILENQVTVRTFMQRDPETAKKIVYENADIAVIWRPELCQHATRCWKELPRVFRPKEKKWVDVEGAPAAQIAEQVHRCPSGALAIEKK</sequence>
<dbReference type="AlphaFoldDB" id="A0A1G6W6Q7"/>
<accession>A0A1G6W6Q7</accession>
<gene>
    <name evidence="2" type="ORF">SAMN04487894_11122</name>
</gene>
<feature type="domain" description="Divergent 4Fe-4S mono-cluster" evidence="1">
    <location>
        <begin position="148"/>
        <end position="210"/>
    </location>
</feature>
<dbReference type="STRING" id="1285928.SAMN04487894_11122"/>
<evidence type="ECO:0000259" key="1">
    <source>
        <dbReference type="Pfam" id="PF06902"/>
    </source>
</evidence>
<dbReference type="OrthoDB" id="9791538at2"/>
<evidence type="ECO:0000313" key="2">
    <source>
        <dbReference type="EMBL" id="SDD61488.1"/>
    </source>
</evidence>
<dbReference type="PANTHER" id="PTHR39624">
    <property type="entry name" value="PROTEIN INVOLVED IN RIMO-MEDIATED BETA-METHYLTHIOLATION OF RIBOSOMAL PROTEIN S12 YCAO"/>
    <property type="match status" value="1"/>
</dbReference>
<proteinExistence type="predicted"/>
<dbReference type="InterPro" id="IPR036102">
    <property type="entry name" value="OsmC/Ohrsf"/>
</dbReference>
<dbReference type="InterPro" id="IPR003718">
    <property type="entry name" value="OsmC/Ohr_fam"/>
</dbReference>
<dbReference type="InterPro" id="IPR010693">
    <property type="entry name" value="Divergent_4Fe-4S_mono-cluster"/>
</dbReference>
<name>A0A1G6W6Q7_NIADE</name>
<dbReference type="Pfam" id="PF02566">
    <property type="entry name" value="OsmC"/>
    <property type="match status" value="1"/>
</dbReference>
<dbReference type="SUPFAM" id="SSF82784">
    <property type="entry name" value="OsmC-like"/>
    <property type="match status" value="1"/>
</dbReference>
<dbReference type="RefSeq" id="WP_090391584.1">
    <property type="nucleotide sequence ID" value="NZ_FMZO01000011.1"/>
</dbReference>
<dbReference type="Pfam" id="PF06902">
    <property type="entry name" value="Fer4_19"/>
    <property type="match status" value="1"/>
</dbReference>
<dbReference type="InterPro" id="IPR015946">
    <property type="entry name" value="KH_dom-like_a/b"/>
</dbReference>
<reference evidence="3" key="1">
    <citation type="submission" date="2016-10" db="EMBL/GenBank/DDBJ databases">
        <authorList>
            <person name="Varghese N."/>
            <person name="Submissions S."/>
        </authorList>
    </citation>
    <scope>NUCLEOTIDE SEQUENCE [LARGE SCALE GENOMIC DNA]</scope>
    <source>
        <strain evidence="3">DSM 25811 / CCM 8410 / LMG 26954 / E90</strain>
    </source>
</reference>